<dbReference type="Proteomes" id="UP001150001">
    <property type="component" value="Unassembled WGS sequence"/>
</dbReference>
<gene>
    <name evidence="3" type="ORF">AZ468_24810</name>
    <name evidence="2" type="ORF">OPW20_20005</name>
</gene>
<evidence type="ECO:0000313" key="3">
    <source>
        <dbReference type="EMBL" id="OAM96662.1"/>
    </source>
</evidence>
<name>A0A178J3N9_9VIBR</name>
<reference evidence="3 4" key="1">
    <citation type="submission" date="2016-03" db="EMBL/GenBank/DDBJ databases">
        <title>Draft genome sequence of the Vibrio tubiashii subs. europaeus.</title>
        <authorList>
            <person name="Spinard E."/>
            <person name="Dubert J."/>
            <person name="Nelson D.R."/>
            <person name="Barja J.L."/>
        </authorList>
    </citation>
    <scope>NUCLEOTIDE SEQUENCE [LARGE SCALE GENOMIC DNA]</scope>
    <source>
        <strain evidence="4">PP-638</strain>
        <strain evidence="3">PP2-638</strain>
        <plasmid evidence="3">p57_like</plasmid>
        <plasmid evidence="4">Plasmid p57_like</plasmid>
    </source>
</reference>
<reference evidence="2" key="2">
    <citation type="submission" date="2022-11" db="EMBL/GenBank/DDBJ databases">
        <title>Role of the vibriolysin VemA secreted by the emergent pathogen Vibrio europaeus in the colonization of Manila clam mucus.</title>
        <authorList>
            <person name="Martinez C."/>
            <person name="Rodriguez S."/>
            <person name="Vences A."/>
            <person name="Barja J.L."/>
            <person name="Toranzo A.E."/>
            <person name="Dubert J."/>
        </authorList>
    </citation>
    <scope>NUCLEOTIDE SEQUENCE</scope>
    <source>
        <strain evidence="2">3454</strain>
    </source>
</reference>
<dbReference type="Pfam" id="PF13614">
    <property type="entry name" value="AAA_31"/>
    <property type="match status" value="1"/>
</dbReference>
<dbReference type="RefSeq" id="WP_069665537.1">
    <property type="nucleotide sequence ID" value="NZ_CM004621.1"/>
</dbReference>
<dbReference type="GeneID" id="78073983"/>
<protein>
    <submittedName>
        <fullName evidence="2">ParA family protein</fullName>
    </submittedName>
    <submittedName>
        <fullName evidence="3">Protein involved in partition</fullName>
    </submittedName>
</protein>
<comment type="caution">
    <text evidence="3">The sequence shown here is derived from an EMBL/GenBank/DDBJ whole genome shotgun (WGS) entry which is preliminary data.</text>
</comment>
<dbReference type="Proteomes" id="UP000094761">
    <property type="component" value="Plasmid p57_like"/>
</dbReference>
<dbReference type="PANTHER" id="PTHR13696:SF52">
    <property type="entry name" value="PARA FAMILY PROTEIN CT_582"/>
    <property type="match status" value="1"/>
</dbReference>
<dbReference type="InterPro" id="IPR027417">
    <property type="entry name" value="P-loop_NTPase"/>
</dbReference>
<geneLocation type="plasmid" evidence="3 4">
    <name>p57_like</name>
</geneLocation>
<dbReference type="OrthoDB" id="69313at2"/>
<evidence type="ECO:0000313" key="5">
    <source>
        <dbReference type="Proteomes" id="UP001150001"/>
    </source>
</evidence>
<sequence length="257" mass="28478">MSIIISIANQKGGVGKTSVCINLGKTMSMQGKRCLFLDFDPQNNLGDALAPELASMEGFDNGEHPSNVLYMFSGVVQAQPYVVNEFIHVMGSSKKLASVTQDNMYDFADSLDEIKANYDYIFIDCPPSVGALQHTALAVSDRTLIVSQAQGQSIKGVDKLMTTQNQIKRRLNPKLEVIGIVINLSERPATKNQVQKEQELRNDYPSLVFESKLYKTVRVSEALETGLALAEYSPKHAEDFGFNKFVDEFQTRLEAKA</sequence>
<dbReference type="Gene3D" id="3.40.50.300">
    <property type="entry name" value="P-loop containing nucleotide triphosphate hydrolases"/>
    <property type="match status" value="1"/>
</dbReference>
<dbReference type="InterPro" id="IPR050678">
    <property type="entry name" value="DNA_Partitioning_ATPase"/>
</dbReference>
<dbReference type="EMBL" id="JAPFIT010000022">
    <property type="protein sequence ID" value="MDC5742361.1"/>
    <property type="molecule type" value="Genomic_DNA"/>
</dbReference>
<dbReference type="PANTHER" id="PTHR13696">
    <property type="entry name" value="P-LOOP CONTAINING NUCLEOSIDE TRIPHOSPHATE HYDROLASE"/>
    <property type="match status" value="1"/>
</dbReference>
<dbReference type="EMBL" id="LUAX01000009">
    <property type="protein sequence ID" value="OAM96662.1"/>
    <property type="molecule type" value="Genomic_DNA"/>
</dbReference>
<dbReference type="AlphaFoldDB" id="A0A178J3N9"/>
<organism evidence="3 4">
    <name type="scientific">Vibrio europaeus</name>
    <dbReference type="NCBI Taxonomy" id="300876"/>
    <lineage>
        <taxon>Bacteria</taxon>
        <taxon>Pseudomonadati</taxon>
        <taxon>Pseudomonadota</taxon>
        <taxon>Gammaproteobacteria</taxon>
        <taxon>Vibrionales</taxon>
        <taxon>Vibrionaceae</taxon>
        <taxon>Vibrio</taxon>
        <taxon>Vibrio oreintalis group</taxon>
    </lineage>
</organism>
<proteinExistence type="predicted"/>
<feature type="domain" description="AAA" evidence="1">
    <location>
        <begin position="4"/>
        <end position="177"/>
    </location>
</feature>
<accession>A0A178J3N9</accession>
<dbReference type="InterPro" id="IPR025669">
    <property type="entry name" value="AAA_dom"/>
</dbReference>
<dbReference type="CDD" id="cd02042">
    <property type="entry name" value="ParAB_family"/>
    <property type="match status" value="1"/>
</dbReference>
<evidence type="ECO:0000259" key="1">
    <source>
        <dbReference type="Pfam" id="PF13614"/>
    </source>
</evidence>
<dbReference type="SUPFAM" id="SSF52540">
    <property type="entry name" value="P-loop containing nucleoside triphosphate hydrolases"/>
    <property type="match status" value="1"/>
</dbReference>
<evidence type="ECO:0000313" key="2">
    <source>
        <dbReference type="EMBL" id="MDC5742361.1"/>
    </source>
</evidence>
<evidence type="ECO:0000313" key="4">
    <source>
        <dbReference type="Proteomes" id="UP000094761"/>
    </source>
</evidence>
<keyword evidence="3" id="KW-0614">Plasmid</keyword>
<keyword evidence="5" id="KW-1185">Reference proteome</keyword>